<gene>
    <name evidence="3" type="ORF">KQ910_00825</name>
</gene>
<dbReference type="Proteomes" id="UP000727907">
    <property type="component" value="Unassembled WGS sequence"/>
</dbReference>
<keyword evidence="4" id="KW-1185">Reference proteome</keyword>
<name>A0ABS6ICE3_9HYPH</name>
<reference evidence="3 4" key="1">
    <citation type="submission" date="2021-06" db="EMBL/GenBank/DDBJ databases">
        <authorList>
            <person name="Lee D.H."/>
        </authorList>
    </citation>
    <scope>NUCLEOTIDE SEQUENCE [LARGE SCALE GENOMIC DNA]</scope>
    <source>
        <strain evidence="3 4">MMS21-HV4-11</strain>
    </source>
</reference>
<organism evidence="3 4">
    <name type="scientific">Reyranella humidisoli</name>
    <dbReference type="NCBI Taxonomy" id="2849149"/>
    <lineage>
        <taxon>Bacteria</taxon>
        <taxon>Pseudomonadati</taxon>
        <taxon>Pseudomonadota</taxon>
        <taxon>Alphaproteobacteria</taxon>
        <taxon>Hyphomicrobiales</taxon>
        <taxon>Reyranellaceae</taxon>
        <taxon>Reyranella</taxon>
    </lineage>
</organism>
<feature type="transmembrane region" description="Helical" evidence="1">
    <location>
        <begin position="204"/>
        <end position="223"/>
    </location>
</feature>
<feature type="transmembrane region" description="Helical" evidence="1">
    <location>
        <begin position="468"/>
        <end position="485"/>
    </location>
</feature>
<feature type="transmembrane region" description="Helical" evidence="1">
    <location>
        <begin position="412"/>
        <end position="441"/>
    </location>
</feature>
<feature type="transmembrane region" description="Helical" evidence="1">
    <location>
        <begin position="317"/>
        <end position="341"/>
    </location>
</feature>
<accession>A0ABS6ICE3</accession>
<feature type="transmembrane region" description="Helical" evidence="1">
    <location>
        <begin position="142"/>
        <end position="162"/>
    </location>
</feature>
<dbReference type="InterPro" id="IPR002823">
    <property type="entry name" value="DUF112_TM"/>
</dbReference>
<feature type="transmembrane region" description="Helical" evidence="1">
    <location>
        <begin position="46"/>
        <end position="71"/>
    </location>
</feature>
<evidence type="ECO:0000259" key="2">
    <source>
        <dbReference type="Pfam" id="PF01970"/>
    </source>
</evidence>
<dbReference type="EMBL" id="JAHOPB010000001">
    <property type="protein sequence ID" value="MBU8872281.1"/>
    <property type="molecule type" value="Genomic_DNA"/>
</dbReference>
<comment type="caution">
    <text evidence="3">The sequence shown here is derived from an EMBL/GenBank/DDBJ whole genome shotgun (WGS) entry which is preliminary data.</text>
</comment>
<feature type="transmembrane region" description="Helical" evidence="1">
    <location>
        <begin position="109"/>
        <end position="136"/>
    </location>
</feature>
<evidence type="ECO:0000256" key="1">
    <source>
        <dbReference type="SAM" id="Phobius"/>
    </source>
</evidence>
<evidence type="ECO:0000313" key="4">
    <source>
        <dbReference type="Proteomes" id="UP000727907"/>
    </source>
</evidence>
<keyword evidence="1" id="KW-0472">Membrane</keyword>
<feature type="transmembrane region" description="Helical" evidence="1">
    <location>
        <begin position="387"/>
        <end position="405"/>
    </location>
</feature>
<evidence type="ECO:0000313" key="3">
    <source>
        <dbReference type="EMBL" id="MBU8872281.1"/>
    </source>
</evidence>
<dbReference type="Pfam" id="PF01970">
    <property type="entry name" value="TctA"/>
    <property type="match status" value="1"/>
</dbReference>
<feature type="transmembrane region" description="Helical" evidence="1">
    <location>
        <begin position="256"/>
        <end position="280"/>
    </location>
</feature>
<proteinExistence type="predicted"/>
<dbReference type="RefSeq" id="WP_216956069.1">
    <property type="nucleotide sequence ID" value="NZ_JAHOPB010000001.1"/>
</dbReference>
<dbReference type="PANTHER" id="PTHR35342">
    <property type="entry name" value="TRICARBOXYLIC TRANSPORT PROTEIN"/>
    <property type="match status" value="1"/>
</dbReference>
<sequence length="499" mass="52016">MEALGHLLQGFAAALTPGYLLYAFVGCMLGTLIGVLPGLGPAAGTAILIPLTFSLDATGAIIMLCAIYYGAMYGGTITSVLINVPGEAASVVTCIDGHQMAKQGRAGSALGIAAIGSFVGGTLATVALVAVAMPLASLALKFGPAEFFALMVAGLCLVVGLAGNNMLAALLMTVIGLLFAMIGVDPVRGAPRFTFGVEELYDGIGFVPVVMGLFGVAELLLAAEKRQTHMVEAELKSWMPTKAECRQSVGAIGRGTVVGFVLGLIPGVGAIVPTFMAYVLEKRVSKTPERFGKGAIEGVASAETANNAYANASMVPLLALGIPSSPTIAVLMGAFIVNGITPGPFLFKEQPQLVWTVIASFFVGNALLLILNLPLVGLWAKLLKIPFSYMCAGVLIFCVIGAYGLKQSLFDVWVMLGFGILGYLLRKLDFPIAPAILALILGPMMEKSLRTTLEISGGSFGIFFDRPVALALLAIPVIVIAFLLFKPRSLAPLRESDIE</sequence>
<dbReference type="PANTHER" id="PTHR35342:SF5">
    <property type="entry name" value="TRICARBOXYLIC TRANSPORT PROTEIN"/>
    <property type="match status" value="1"/>
</dbReference>
<feature type="transmembrane region" description="Helical" evidence="1">
    <location>
        <begin position="167"/>
        <end position="184"/>
    </location>
</feature>
<feature type="transmembrane region" description="Helical" evidence="1">
    <location>
        <begin position="353"/>
        <end position="375"/>
    </location>
</feature>
<keyword evidence="1" id="KW-0812">Transmembrane</keyword>
<protein>
    <submittedName>
        <fullName evidence="3">Tripartite tricarboxylate transporter permease</fullName>
    </submittedName>
</protein>
<feature type="domain" description="DUF112" evidence="2">
    <location>
        <begin position="20"/>
        <end position="437"/>
    </location>
</feature>
<keyword evidence="1" id="KW-1133">Transmembrane helix</keyword>